<dbReference type="RefSeq" id="WP_157567826.1">
    <property type="nucleotide sequence ID" value="NZ_WQKZ01000004.1"/>
</dbReference>
<dbReference type="EMBL" id="WQKZ01000004">
    <property type="protein sequence ID" value="MVN78078.1"/>
    <property type="molecule type" value="Genomic_DNA"/>
</dbReference>
<accession>A0A7K1TI39</accession>
<sequence length="70" mass="7461">MTKENANLKQLLPHGAITAIAKKLGIRQPSVSEALRRGKPGNACVQEALRIVRESGALEAQQTLNSLKAA</sequence>
<dbReference type="AlphaFoldDB" id="A0A7K1TI39"/>
<evidence type="ECO:0000313" key="2">
    <source>
        <dbReference type="Proteomes" id="UP000441336"/>
    </source>
</evidence>
<name>A0A7K1TI39_9BACT</name>
<evidence type="ECO:0000313" key="1">
    <source>
        <dbReference type="EMBL" id="MVN78078.1"/>
    </source>
</evidence>
<evidence type="ECO:0008006" key="3">
    <source>
        <dbReference type="Google" id="ProtNLM"/>
    </source>
</evidence>
<reference evidence="1 2" key="1">
    <citation type="submission" date="2019-12" db="EMBL/GenBank/DDBJ databases">
        <title>Hymenobacter sp. HMF4947 Genome sequencing and assembly.</title>
        <authorList>
            <person name="Kang H."/>
            <person name="Cha I."/>
            <person name="Kim H."/>
            <person name="Joh K."/>
        </authorList>
    </citation>
    <scope>NUCLEOTIDE SEQUENCE [LARGE SCALE GENOMIC DNA]</scope>
    <source>
        <strain evidence="1 2">HMF4947</strain>
    </source>
</reference>
<keyword evidence="2" id="KW-1185">Reference proteome</keyword>
<dbReference type="Proteomes" id="UP000441336">
    <property type="component" value="Unassembled WGS sequence"/>
</dbReference>
<protein>
    <recommendedName>
        <fullName evidence="3">Helix-turn-helix domain-containing protein</fullName>
    </recommendedName>
</protein>
<organism evidence="1 2">
    <name type="scientific">Hymenobacter ginkgonis</name>
    <dbReference type="NCBI Taxonomy" id="2682976"/>
    <lineage>
        <taxon>Bacteria</taxon>
        <taxon>Pseudomonadati</taxon>
        <taxon>Bacteroidota</taxon>
        <taxon>Cytophagia</taxon>
        <taxon>Cytophagales</taxon>
        <taxon>Hymenobacteraceae</taxon>
        <taxon>Hymenobacter</taxon>
    </lineage>
</organism>
<proteinExistence type="predicted"/>
<comment type="caution">
    <text evidence="1">The sequence shown here is derived from an EMBL/GenBank/DDBJ whole genome shotgun (WGS) entry which is preliminary data.</text>
</comment>
<gene>
    <name evidence="1" type="ORF">GO988_17245</name>
</gene>